<proteinExistence type="inferred from homology"/>
<dbReference type="GO" id="GO:0046872">
    <property type="term" value="F:metal ion binding"/>
    <property type="evidence" value="ECO:0007669"/>
    <property type="project" value="UniProtKB-KW"/>
</dbReference>
<dbReference type="EMBL" id="JACCQK010000046">
    <property type="protein sequence ID" value="MBG0778543.1"/>
    <property type="molecule type" value="Genomic_DNA"/>
</dbReference>
<dbReference type="SUPFAM" id="SSF53187">
    <property type="entry name" value="Zn-dependent exopeptidases"/>
    <property type="match status" value="1"/>
</dbReference>
<dbReference type="SUPFAM" id="SSF55031">
    <property type="entry name" value="Bacterial exopeptidase dimerisation domain"/>
    <property type="match status" value="1"/>
</dbReference>
<evidence type="ECO:0000313" key="4">
    <source>
        <dbReference type="EMBL" id="MBG0778543.1"/>
    </source>
</evidence>
<keyword evidence="3" id="KW-0479">Metal-binding</keyword>
<comment type="similarity">
    <text evidence="1">Belongs to the peptidase M20 family.</text>
</comment>
<evidence type="ECO:0000313" key="5">
    <source>
        <dbReference type="Proteomes" id="UP000706172"/>
    </source>
</evidence>
<dbReference type="InterPro" id="IPR036264">
    <property type="entry name" value="Bact_exopeptidase_dim_dom"/>
</dbReference>
<dbReference type="InterPro" id="IPR010158">
    <property type="entry name" value="Amidase_Cbmase"/>
</dbReference>
<dbReference type="Proteomes" id="UP000706172">
    <property type="component" value="Unassembled WGS sequence"/>
</dbReference>
<dbReference type="PANTHER" id="PTHR32494">
    <property type="entry name" value="ALLANTOATE DEIMINASE-RELATED"/>
    <property type="match status" value="1"/>
</dbReference>
<keyword evidence="2" id="KW-0378">Hydrolase</keyword>
<protein>
    <submittedName>
        <fullName evidence="4">M20 family metallo-hydrolase</fullName>
    </submittedName>
</protein>
<feature type="binding site" evidence="3">
    <location>
        <position position="403"/>
    </location>
    <ligand>
        <name>Zn(2+)</name>
        <dbReference type="ChEBI" id="CHEBI:29105"/>
        <label>2</label>
    </ligand>
</feature>
<dbReference type="PIRSF" id="PIRSF001235">
    <property type="entry name" value="Amidase_carbamoylase"/>
    <property type="match status" value="1"/>
</dbReference>
<evidence type="ECO:0000256" key="1">
    <source>
        <dbReference type="ARBA" id="ARBA00006153"/>
    </source>
</evidence>
<keyword evidence="3" id="KW-0862">Zinc</keyword>
<feature type="binding site" evidence="3">
    <location>
        <position position="110"/>
    </location>
    <ligand>
        <name>Zn(2+)</name>
        <dbReference type="ChEBI" id="CHEBI:29105"/>
        <label>1</label>
    </ligand>
</feature>
<dbReference type="NCBIfam" id="TIGR01879">
    <property type="entry name" value="hydantase"/>
    <property type="match status" value="1"/>
</dbReference>
<dbReference type="InterPro" id="IPR002933">
    <property type="entry name" value="Peptidase_M20"/>
</dbReference>
<dbReference type="CDD" id="cd03884">
    <property type="entry name" value="M20_bAS"/>
    <property type="match status" value="1"/>
</dbReference>
<feature type="binding site" evidence="3">
    <location>
        <position position="145"/>
    </location>
    <ligand>
        <name>Zn(2+)</name>
        <dbReference type="ChEBI" id="CHEBI:29105"/>
        <label>2</label>
    </ligand>
</feature>
<evidence type="ECO:0000256" key="3">
    <source>
        <dbReference type="PIRSR" id="PIRSR001235-1"/>
    </source>
</evidence>
<accession>A0A931CY32</accession>
<dbReference type="GO" id="GO:0016813">
    <property type="term" value="F:hydrolase activity, acting on carbon-nitrogen (but not peptide) bonds, in linear amidines"/>
    <property type="evidence" value="ECO:0007669"/>
    <property type="project" value="InterPro"/>
</dbReference>
<reference evidence="4" key="1">
    <citation type="submission" date="2020-07" db="EMBL/GenBank/DDBJ databases">
        <title>Severe corrosion of carbon steel in oil field produced water can be linked to methanogenic archaea containing a special type of NiFe hydrogenase.</title>
        <authorList>
            <person name="Lahme S."/>
            <person name="Mand J."/>
            <person name="Longwell J."/>
            <person name="Smith R."/>
            <person name="Enning D."/>
        </authorList>
    </citation>
    <scope>NUCLEOTIDE SEQUENCE</scope>
    <source>
        <strain evidence="4">MIC098Bin6</strain>
    </source>
</reference>
<comment type="caution">
    <text evidence="4">The sequence shown here is derived from an EMBL/GenBank/DDBJ whole genome shotgun (WGS) entry which is preliminary data.</text>
</comment>
<gene>
    <name evidence="4" type="ORF">H0S81_01240</name>
</gene>
<sequence length="432" mass="47232">MIPRISDPDLEQIGQFMQTARYEREFENFLAGIGSIGLDKTGGITRLAFSDEDLKARDSVITHMQDLLGLDVRIDAWGNIIGRRPGSHADRSPLMTGSHLDTVRHGGKFDGAAGVFCGLEMIRILNQLDIQTRHPIEVVVFAAEEANQSGISTIGSRGVTGRLTRQALETCCDDQGIPLLQAIEKAGGNPSLMDQSVYRPGAVKAFIEIHNEQMPRLEDTGNQLGIVMGVTGIRRRRFTFEGTAGHGGTIPMNRRQDALAAAADMIGAVRRAALANEDDSVATVGHISVSPNSVSVVPGRVKLEMEICSYEPGGIDRIDEAVQQAVREYETTYGVSVHRSFPFYDNVPRQFSHRIRSALTRAAAQCDLRTMDLVSMAGHDAYHMSYVTDSGMLFIPSRNGKSHCPEEFSDPVSMVHATQVLLTALLLIDKEE</sequence>
<dbReference type="PANTHER" id="PTHR32494:SF5">
    <property type="entry name" value="ALLANTOATE AMIDOHYDROLASE"/>
    <property type="match status" value="1"/>
</dbReference>
<dbReference type="AlphaFoldDB" id="A0A931CY32"/>
<comment type="cofactor">
    <cofactor evidence="3">
        <name>Zn(2+)</name>
        <dbReference type="ChEBI" id="CHEBI:29105"/>
    </cofactor>
    <text evidence="3">Binds 2 Zn(2+) ions per subunit.</text>
</comment>
<evidence type="ECO:0000256" key="2">
    <source>
        <dbReference type="ARBA" id="ARBA00022801"/>
    </source>
</evidence>
<feature type="binding site" evidence="3">
    <location>
        <position position="210"/>
    </location>
    <ligand>
        <name>Zn(2+)</name>
        <dbReference type="ChEBI" id="CHEBI:29105"/>
        <label>1</label>
    </ligand>
</feature>
<dbReference type="Pfam" id="PF01546">
    <property type="entry name" value="Peptidase_M20"/>
    <property type="match status" value="1"/>
</dbReference>
<feature type="binding site" evidence="3">
    <location>
        <position position="99"/>
    </location>
    <ligand>
        <name>Zn(2+)</name>
        <dbReference type="ChEBI" id="CHEBI:29105"/>
        <label>1</label>
    </ligand>
</feature>
<name>A0A931CY32_9BACT</name>
<feature type="binding site" evidence="3">
    <location>
        <position position="110"/>
    </location>
    <ligand>
        <name>Zn(2+)</name>
        <dbReference type="ChEBI" id="CHEBI:29105"/>
        <label>2</label>
    </ligand>
</feature>
<dbReference type="Gene3D" id="3.40.630.10">
    <property type="entry name" value="Zn peptidases"/>
    <property type="match status" value="1"/>
</dbReference>
<organism evidence="4 5">
    <name type="scientific">Desulfotignum balticum</name>
    <dbReference type="NCBI Taxonomy" id="115781"/>
    <lineage>
        <taxon>Bacteria</taxon>
        <taxon>Pseudomonadati</taxon>
        <taxon>Thermodesulfobacteriota</taxon>
        <taxon>Desulfobacteria</taxon>
        <taxon>Desulfobacterales</taxon>
        <taxon>Desulfobacteraceae</taxon>
        <taxon>Desulfotignum</taxon>
    </lineage>
</organism>
<dbReference type="Gene3D" id="3.30.70.360">
    <property type="match status" value="1"/>
</dbReference>